<dbReference type="InterPro" id="IPR052021">
    <property type="entry name" value="Type-I_RS_S_subunit"/>
</dbReference>
<reference evidence="6" key="1">
    <citation type="journal article" date="2019" name="Int. J. Syst. Evol. Microbiol.">
        <title>The Global Catalogue of Microorganisms (GCM) 10K type strain sequencing project: providing services to taxonomists for standard genome sequencing and annotation.</title>
        <authorList>
            <consortium name="The Broad Institute Genomics Platform"/>
            <consortium name="The Broad Institute Genome Sequencing Center for Infectious Disease"/>
            <person name="Wu L."/>
            <person name="Ma J."/>
        </authorList>
    </citation>
    <scope>NUCLEOTIDE SEQUENCE [LARGE SCALE GENOMIC DNA]</scope>
    <source>
        <strain evidence="6">JCM 7356</strain>
    </source>
</reference>
<accession>A0ABP5QD40</accession>
<proteinExistence type="inferred from homology"/>
<dbReference type="PANTHER" id="PTHR30408">
    <property type="entry name" value="TYPE-1 RESTRICTION ENZYME ECOKI SPECIFICITY PROTEIN"/>
    <property type="match status" value="1"/>
</dbReference>
<dbReference type="Proteomes" id="UP001500305">
    <property type="component" value="Unassembled WGS sequence"/>
</dbReference>
<dbReference type="EMBL" id="BAAATR010000003">
    <property type="protein sequence ID" value="GAA2232334.1"/>
    <property type="molecule type" value="Genomic_DNA"/>
</dbReference>
<dbReference type="RefSeq" id="WP_344635048.1">
    <property type="nucleotide sequence ID" value="NZ_BAAATR010000003.1"/>
</dbReference>
<comment type="similarity">
    <text evidence="1">Belongs to the type-I restriction system S methylase family.</text>
</comment>
<evidence type="ECO:0000313" key="6">
    <source>
        <dbReference type="Proteomes" id="UP001500305"/>
    </source>
</evidence>
<name>A0ABP5QD40_9ACTN</name>
<evidence type="ECO:0000256" key="2">
    <source>
        <dbReference type="ARBA" id="ARBA00022747"/>
    </source>
</evidence>
<evidence type="ECO:0000259" key="4">
    <source>
        <dbReference type="Pfam" id="PF01420"/>
    </source>
</evidence>
<dbReference type="Gene3D" id="3.90.220.20">
    <property type="entry name" value="DNA methylase specificity domains"/>
    <property type="match status" value="2"/>
</dbReference>
<dbReference type="Pfam" id="PF01420">
    <property type="entry name" value="Methylase_S"/>
    <property type="match status" value="1"/>
</dbReference>
<organism evidence="5 6">
    <name type="scientific">Kitasatospora cystarginea</name>
    <dbReference type="NCBI Taxonomy" id="58350"/>
    <lineage>
        <taxon>Bacteria</taxon>
        <taxon>Bacillati</taxon>
        <taxon>Actinomycetota</taxon>
        <taxon>Actinomycetes</taxon>
        <taxon>Kitasatosporales</taxon>
        <taxon>Streptomycetaceae</taxon>
        <taxon>Kitasatospora</taxon>
    </lineage>
</organism>
<dbReference type="GO" id="GO:0004519">
    <property type="term" value="F:endonuclease activity"/>
    <property type="evidence" value="ECO:0007669"/>
    <property type="project" value="UniProtKB-KW"/>
</dbReference>
<keyword evidence="3" id="KW-0238">DNA-binding</keyword>
<evidence type="ECO:0000256" key="1">
    <source>
        <dbReference type="ARBA" id="ARBA00010923"/>
    </source>
</evidence>
<keyword evidence="6" id="KW-1185">Reference proteome</keyword>
<dbReference type="CDD" id="cd17249">
    <property type="entry name" value="RMtype1_S_EcoR124I-TRD2-CR2_like"/>
    <property type="match status" value="1"/>
</dbReference>
<dbReference type="SUPFAM" id="SSF116734">
    <property type="entry name" value="DNA methylase specificity domain"/>
    <property type="match status" value="2"/>
</dbReference>
<dbReference type="PANTHER" id="PTHR30408:SF12">
    <property type="entry name" value="TYPE I RESTRICTION ENZYME MJAVIII SPECIFICITY SUBUNIT"/>
    <property type="match status" value="1"/>
</dbReference>
<dbReference type="InterPro" id="IPR000055">
    <property type="entry name" value="Restrct_endonuc_typeI_TRD"/>
</dbReference>
<comment type="caution">
    <text evidence="5">The sequence shown here is derived from an EMBL/GenBank/DDBJ whole genome shotgun (WGS) entry which is preliminary data.</text>
</comment>
<dbReference type="InterPro" id="IPR044946">
    <property type="entry name" value="Restrct_endonuc_typeI_TRD_sf"/>
</dbReference>
<keyword evidence="5" id="KW-0378">Hydrolase</keyword>
<feature type="domain" description="Type I restriction modification DNA specificity" evidence="4">
    <location>
        <begin position="5"/>
        <end position="174"/>
    </location>
</feature>
<evidence type="ECO:0000256" key="3">
    <source>
        <dbReference type="ARBA" id="ARBA00023125"/>
    </source>
</evidence>
<gene>
    <name evidence="5" type="ORF">GCM10010430_11040</name>
</gene>
<evidence type="ECO:0000313" key="5">
    <source>
        <dbReference type="EMBL" id="GAA2232334.1"/>
    </source>
</evidence>
<sequence length="404" mass="44045">MRDVPEGWIRVKLKDCGTWWSGGTPATEEPRFWGGDIPWISAASLKDFRINDSDRRVTRAGSMAGTKVVEPGTVLFVVRGMSLKKEFRVGVAQRGVAFGQDCKALLPHASIDGTFLGLALKARERDILAMVDEAGHGTGRLPTDLMERLEIAIPADLAEQRRIVEVLDAFDEQVMSANRELAKWREVEAGFVANTFKVDSHSGWQTPTVGALLGGGGEIQIGPFGSQLHSHEYATDGIPVVMPQDIIDGSISPDKIARVPIRKSRELARHLLVFGDVVLGRRGDLSRCAVVRAENEGWLCGTGCLRIRLGASRILPEWLAIAYTQDYCQRQIAASAVGSTMPNINSGIVKNLRVPVLPMEMQRRAISALNAQRVGLSAAELKVLQLMHAKQGLVDDLLSGSVRV</sequence>
<keyword evidence="5" id="KW-0540">Nuclease</keyword>
<protein>
    <submittedName>
        <fullName evidence="5">Restriction endonuclease subunit S</fullName>
    </submittedName>
</protein>
<keyword evidence="2" id="KW-0680">Restriction system</keyword>
<keyword evidence="5" id="KW-0255">Endonuclease</keyword>